<dbReference type="EMBL" id="CP117255">
    <property type="protein sequence ID" value="WFR95646.1"/>
    <property type="molecule type" value="Genomic_DNA"/>
</dbReference>
<name>A0AAF1K9Y6_9HYPH</name>
<feature type="domain" description="Anti-sigma K factor RskA C-terminal" evidence="1">
    <location>
        <begin position="126"/>
        <end position="231"/>
    </location>
</feature>
<reference evidence="2 3" key="1">
    <citation type="journal article" date="2018" name="Sci. Rep.">
        <title>Rhizobium tumorigenes sp. nov., a novel plant tumorigenic bacterium isolated from cane gall tumors on thornless blackberry.</title>
        <authorList>
            <person name="Kuzmanovi N."/>
            <person name="Smalla K."/>
            <person name="Gronow S."/>
            <person name="PuBawska J."/>
        </authorList>
    </citation>
    <scope>NUCLEOTIDE SEQUENCE [LARGE SCALE GENOMIC DNA]</scope>
    <source>
        <strain evidence="2 3">1078</strain>
    </source>
</reference>
<dbReference type="Proteomes" id="UP000249499">
    <property type="component" value="Chromosome"/>
</dbReference>
<dbReference type="PANTHER" id="PTHR37461:SF1">
    <property type="entry name" value="ANTI-SIGMA-K FACTOR RSKA"/>
    <property type="match status" value="1"/>
</dbReference>
<dbReference type="Pfam" id="PF10099">
    <property type="entry name" value="RskA_C"/>
    <property type="match status" value="1"/>
</dbReference>
<dbReference type="KEGG" id="rtu:PR017_00365"/>
<dbReference type="RefSeq" id="WP_111216518.1">
    <property type="nucleotide sequence ID" value="NZ_CP117255.1"/>
</dbReference>
<protein>
    <submittedName>
        <fullName evidence="2">Anti-sigma factor</fullName>
    </submittedName>
</protein>
<dbReference type="AlphaFoldDB" id="A0AAF1K9Y6"/>
<keyword evidence="3" id="KW-1185">Reference proteome</keyword>
<dbReference type="InterPro" id="IPR018764">
    <property type="entry name" value="RskA_C"/>
</dbReference>
<organism evidence="2 3">
    <name type="scientific">Rhizobium tumorigenes</name>
    <dbReference type="NCBI Taxonomy" id="2041385"/>
    <lineage>
        <taxon>Bacteria</taxon>
        <taxon>Pseudomonadati</taxon>
        <taxon>Pseudomonadota</taxon>
        <taxon>Alphaproteobacteria</taxon>
        <taxon>Hyphomicrobiales</taxon>
        <taxon>Rhizobiaceae</taxon>
        <taxon>Rhizobium/Agrobacterium group</taxon>
        <taxon>Rhizobium</taxon>
    </lineage>
</organism>
<evidence type="ECO:0000259" key="1">
    <source>
        <dbReference type="Pfam" id="PF10099"/>
    </source>
</evidence>
<dbReference type="GO" id="GO:0006417">
    <property type="term" value="P:regulation of translation"/>
    <property type="evidence" value="ECO:0007669"/>
    <property type="project" value="TreeGrafter"/>
</dbReference>
<evidence type="ECO:0000313" key="3">
    <source>
        <dbReference type="Proteomes" id="UP000249499"/>
    </source>
</evidence>
<dbReference type="PANTHER" id="PTHR37461">
    <property type="entry name" value="ANTI-SIGMA-K FACTOR RSKA"/>
    <property type="match status" value="1"/>
</dbReference>
<sequence length="240" mass="25233">MSSPDQSKGGRSRDEVLAGEYVLGVLSLEDRQKVETRMRSDRPFAAIVNRWEQNLSSFNDEYEAILPPASVFPKVEKRIFGERSKRRGGVWNSLPVWRGLTLASLVLAAGAIFYDANGGLKVGSGSRPMVADLAVPASVNGALNLVASYDTSNGRLKITPVAAAQAEKKSLELWLIVGSDPAKALGVLPQSGEGEIAVPANMRGQFGEGATIAISVEPFGGSPSGAPTGPVIAAGKTRSL</sequence>
<proteinExistence type="predicted"/>
<dbReference type="GO" id="GO:0016989">
    <property type="term" value="F:sigma factor antagonist activity"/>
    <property type="evidence" value="ECO:0007669"/>
    <property type="project" value="TreeGrafter"/>
</dbReference>
<reference evidence="3" key="2">
    <citation type="journal article" date="2023" name="MicrobiologyOpen">
        <title>Genomics of the tumorigenes clade of the family Rhizobiaceae and description of Rhizobium rhododendri sp. nov.</title>
        <authorList>
            <person name="Kuzmanovic N."/>
            <person name="diCenzo G.C."/>
            <person name="Bunk B."/>
            <person name="Sproeer C."/>
            <person name="Fruehling A."/>
            <person name="Neumann-Schaal M."/>
            <person name="Overmann J."/>
            <person name="Smalla K."/>
        </authorList>
    </citation>
    <scope>NUCLEOTIDE SEQUENCE [LARGE SCALE GENOMIC DNA]</scope>
    <source>
        <strain evidence="3">1078</strain>
    </source>
</reference>
<dbReference type="InterPro" id="IPR051474">
    <property type="entry name" value="Anti-sigma-K/W_factor"/>
</dbReference>
<dbReference type="GO" id="GO:0005886">
    <property type="term" value="C:plasma membrane"/>
    <property type="evidence" value="ECO:0007669"/>
    <property type="project" value="InterPro"/>
</dbReference>
<accession>A0AAF1K9Y6</accession>
<evidence type="ECO:0000313" key="2">
    <source>
        <dbReference type="EMBL" id="WFR95646.1"/>
    </source>
</evidence>
<gene>
    <name evidence="2" type="ORF">PR017_00365</name>
</gene>